<protein>
    <recommendedName>
        <fullName evidence="3">Phage terminase large subunit N-terminal domain-containing protein</fullName>
    </recommendedName>
</protein>
<sequence length="512" mass="57965">MANNDHEIDVIGRGPTIAQQLAFADSLGVEVTPEQGRALESRARLKLVAGGERGGKSLYSALEVGSRLLWGTLFWIIAIDYEQARPEFEYLLEWLGGLGAIANYRKDVSFPKYGRCSLVTKTGQRIETRSADDVKKIAGRAPSGIVLAEAAQMGYDVYLKALGRLTETRGWLLASGTFEGSSGWYAEKFNEWQGLNTEGGKSFSIPTWSNHFVYPGGRQDPEILRLERLYSKVPGMFEERCGAVPVPPVGLVFRQFRDTVHIDTRATFNEDKPVYLCVDPSGGTNPYAVGVVQFYTAGDVGFEYDEAPVDAIDFCYMVDRIYERGKIDEEIIDMAMRRKWWSRVAGGAIDVEAPDSKKRWSKYGGVTLWSRKVLQIEGIRRMQTFLYNSYEDGKYTWPPHLLVHPNVEEFSYEARNYRRAKKVGASKQGIEYEFKEVPPSDQPNHLLKALWYLLIARYGYVKSAQKARIAYTWKNPARKRSQSKTKTSGLTSVSSRSPSRRIRRTQTRSSRQ</sequence>
<evidence type="ECO:0000313" key="2">
    <source>
        <dbReference type="EMBL" id="KKM25731.1"/>
    </source>
</evidence>
<dbReference type="EMBL" id="LAZR01012655">
    <property type="protein sequence ID" value="KKM25731.1"/>
    <property type="molecule type" value="Genomic_DNA"/>
</dbReference>
<dbReference type="Gene3D" id="3.40.50.300">
    <property type="entry name" value="P-loop containing nucleotide triphosphate hydrolases"/>
    <property type="match status" value="1"/>
</dbReference>
<feature type="region of interest" description="Disordered" evidence="1">
    <location>
        <begin position="475"/>
        <end position="512"/>
    </location>
</feature>
<dbReference type="InterPro" id="IPR027417">
    <property type="entry name" value="P-loop_NTPase"/>
</dbReference>
<dbReference type="AlphaFoldDB" id="A0A0F9IDK1"/>
<organism evidence="2">
    <name type="scientific">marine sediment metagenome</name>
    <dbReference type="NCBI Taxonomy" id="412755"/>
    <lineage>
        <taxon>unclassified sequences</taxon>
        <taxon>metagenomes</taxon>
        <taxon>ecological metagenomes</taxon>
    </lineage>
</organism>
<accession>A0A0F9IDK1</accession>
<feature type="compositionally biased region" description="Low complexity" evidence="1">
    <location>
        <begin position="487"/>
        <end position="497"/>
    </location>
</feature>
<reference evidence="2" key="1">
    <citation type="journal article" date="2015" name="Nature">
        <title>Complex archaea that bridge the gap between prokaryotes and eukaryotes.</title>
        <authorList>
            <person name="Spang A."/>
            <person name="Saw J.H."/>
            <person name="Jorgensen S.L."/>
            <person name="Zaremba-Niedzwiedzka K."/>
            <person name="Martijn J."/>
            <person name="Lind A.E."/>
            <person name="van Eijk R."/>
            <person name="Schleper C."/>
            <person name="Guy L."/>
            <person name="Ettema T.J."/>
        </authorList>
    </citation>
    <scope>NUCLEOTIDE SEQUENCE</scope>
</reference>
<evidence type="ECO:0008006" key="3">
    <source>
        <dbReference type="Google" id="ProtNLM"/>
    </source>
</evidence>
<proteinExistence type="predicted"/>
<comment type="caution">
    <text evidence="2">The sequence shown here is derived from an EMBL/GenBank/DDBJ whole genome shotgun (WGS) entry which is preliminary data.</text>
</comment>
<name>A0A0F9IDK1_9ZZZZ</name>
<gene>
    <name evidence="2" type="ORF">LCGC14_1592040</name>
</gene>
<evidence type="ECO:0000256" key="1">
    <source>
        <dbReference type="SAM" id="MobiDB-lite"/>
    </source>
</evidence>
<dbReference type="Gene3D" id="3.30.420.280">
    <property type="match status" value="1"/>
</dbReference>
<feature type="compositionally biased region" description="Basic residues" evidence="1">
    <location>
        <begin position="498"/>
        <end position="512"/>
    </location>
</feature>